<gene>
    <name evidence="1" type="ORF">C469_00525</name>
</gene>
<protein>
    <recommendedName>
        <fullName evidence="3">CARDB domain-containing protein</fullName>
    </recommendedName>
</protein>
<dbReference type="EMBL" id="AOJG01000001">
    <property type="protein sequence ID" value="EMA64695.1"/>
    <property type="molecule type" value="Genomic_DNA"/>
</dbReference>
<dbReference type="RefSeq" id="WP_008002858.1">
    <property type="nucleotide sequence ID" value="NZ_AOJG01000001.1"/>
</dbReference>
<dbReference type="InterPro" id="IPR027268">
    <property type="entry name" value="Peptidase_M4/M1_CTD_sf"/>
</dbReference>
<dbReference type="Gene3D" id="2.60.40.10">
    <property type="entry name" value="Immunoglobulins"/>
    <property type="match status" value="1"/>
</dbReference>
<reference evidence="1 2" key="1">
    <citation type="journal article" date="2014" name="PLoS Genet.">
        <title>Phylogenetically driven sequencing of extremely halophilic archaea reveals strategies for static and dynamic osmo-response.</title>
        <authorList>
            <person name="Becker E.A."/>
            <person name="Seitzer P.M."/>
            <person name="Tritt A."/>
            <person name="Larsen D."/>
            <person name="Krusor M."/>
            <person name="Yao A.I."/>
            <person name="Wu D."/>
            <person name="Madern D."/>
            <person name="Eisen J.A."/>
            <person name="Darling A.E."/>
            <person name="Facciotti M.T."/>
        </authorList>
    </citation>
    <scope>NUCLEOTIDE SEQUENCE [LARGE SCALE GENOMIC DNA]</scope>
    <source>
        <strain evidence="1 2">DSM 21995</strain>
    </source>
</reference>
<sequence length="713" mass="73787">MSRTEPFSGVRAAVVAFSLIALLLVSLTAVGSASVATGEAAPVVESFSGSADAEPAAQAAGDDADVIRLRNELSRTDERGTVGVTTRAELPDRVTELNLTLLSAGDDADIEADGFTRVGGSGTAGSVWKWDGQTAEPSLTYGIDANDTVEGEGPLATDGTYRFVDAGEWALVRTPRVRAGWSYTGQYEGQVRLDRETVVAGEGVASQSMAFLGPHEETVREVAGQRFRLIVPDAADPVASPDEVFGVFAEASTALQVGARDGEVVAFAAPTGEVSWAVRGLQSGDADLWVRDSEPAGTAADVWTHEYVHTRQAYRTEASGRWITEASATHYAALFALDRGAADFDEFEATLARGEREPDASAVLSDPDTWERRPDYTKGALVAGEIDRRLRTETDGAASLATVVRDLNEAGEPVSNEDILDAIEAAAAEGADDATAAEIRAEAERLTTTRATAETWDRDAHAAAFGETPAQVGYGLADDGIRATGEYRNRTVARDPVELVGGESLEAAVVASNTGGASGGYDLSLSVDGESVANRSGTLAAGEETVERFEHRFDAAGEYEVRIGSERLTVSVTEPARPSVRGVSTDRDRASAGEPVVATATVGNDASVPAGGEIEFRVDGEAVATAPVRLDAGEEATVARDITVDGDGGSLGVGSENVTVSVVGPVDEASTTVAVEGGGPVSVDGAPGFGPAVALVSVVVAGATLARRGRPGE</sequence>
<evidence type="ECO:0000313" key="2">
    <source>
        <dbReference type="Proteomes" id="UP000011650"/>
    </source>
</evidence>
<dbReference type="Proteomes" id="UP000011650">
    <property type="component" value="Unassembled WGS sequence"/>
</dbReference>
<evidence type="ECO:0008006" key="3">
    <source>
        <dbReference type="Google" id="ProtNLM"/>
    </source>
</evidence>
<dbReference type="PATRIC" id="fig|1227482.3.peg.112"/>
<comment type="caution">
    <text evidence="1">The sequence shown here is derived from an EMBL/GenBank/DDBJ whole genome shotgun (WGS) entry which is preliminary data.</text>
</comment>
<keyword evidence="2" id="KW-1185">Reference proteome</keyword>
<proteinExistence type="predicted"/>
<dbReference type="InterPro" id="IPR013783">
    <property type="entry name" value="Ig-like_fold"/>
</dbReference>
<dbReference type="OrthoDB" id="271491at2157"/>
<name>M0P776_9EURY</name>
<dbReference type="Gene3D" id="1.10.390.10">
    <property type="entry name" value="Neutral Protease Domain 2"/>
    <property type="match status" value="1"/>
</dbReference>
<organism evidence="1 2">
    <name type="scientific">Halorubrum lipolyticum DSM 21995</name>
    <dbReference type="NCBI Taxonomy" id="1227482"/>
    <lineage>
        <taxon>Archaea</taxon>
        <taxon>Methanobacteriati</taxon>
        <taxon>Methanobacteriota</taxon>
        <taxon>Stenosarchaea group</taxon>
        <taxon>Halobacteria</taxon>
        <taxon>Halobacteriales</taxon>
        <taxon>Haloferacaceae</taxon>
        <taxon>Halorubrum</taxon>
    </lineage>
</organism>
<accession>M0P776</accession>
<evidence type="ECO:0000313" key="1">
    <source>
        <dbReference type="EMBL" id="EMA64695.1"/>
    </source>
</evidence>
<dbReference type="AlphaFoldDB" id="M0P776"/>